<evidence type="ECO:0000256" key="5">
    <source>
        <dbReference type="SAM" id="MobiDB-lite"/>
    </source>
</evidence>
<dbReference type="EMBL" id="VCLA01000042">
    <property type="protein sequence ID" value="MQS99734.1"/>
    <property type="molecule type" value="Genomic_DNA"/>
</dbReference>
<comment type="caution">
    <text evidence="7">The sequence shown here is derived from an EMBL/GenBank/DDBJ whole genome shotgun (WGS) entry which is preliminary data.</text>
</comment>
<dbReference type="SUPFAM" id="SSF52540">
    <property type="entry name" value="P-loop containing nucleoside triphosphate hydrolases"/>
    <property type="match status" value="1"/>
</dbReference>
<keyword evidence="8" id="KW-1185">Reference proteome</keyword>
<evidence type="ECO:0000256" key="4">
    <source>
        <dbReference type="ARBA" id="ARBA00022840"/>
    </source>
</evidence>
<comment type="similarity">
    <text evidence="1">Belongs to the ABC transporter superfamily.</text>
</comment>
<evidence type="ECO:0000313" key="7">
    <source>
        <dbReference type="EMBL" id="MQS99734.1"/>
    </source>
</evidence>
<proteinExistence type="inferred from homology"/>
<dbReference type="RefSeq" id="WP_153521305.1">
    <property type="nucleotide sequence ID" value="NZ_JBEPDZ010000003.1"/>
</dbReference>
<keyword evidence="4 7" id="KW-0067">ATP-binding</keyword>
<dbReference type="SMART" id="SM00382">
    <property type="entry name" value="AAA"/>
    <property type="match status" value="1"/>
</dbReference>
<dbReference type="PANTHER" id="PTHR43335:SF4">
    <property type="entry name" value="ABC TRANSPORTER, ATP-BINDING PROTEIN"/>
    <property type="match status" value="1"/>
</dbReference>
<gene>
    <name evidence="7" type="ORF">FF041_05755</name>
</gene>
<dbReference type="GO" id="GO:0016887">
    <property type="term" value="F:ATP hydrolysis activity"/>
    <property type="evidence" value="ECO:0007669"/>
    <property type="project" value="InterPro"/>
</dbReference>
<dbReference type="InterPro" id="IPR003593">
    <property type="entry name" value="AAA+_ATPase"/>
</dbReference>
<reference evidence="7 8" key="1">
    <citation type="submission" date="2019-05" db="EMBL/GenBank/DDBJ databases">
        <title>Comparative genomics and metabolomics analyses of clavulanic acid producing Streptomyces species provides insight into specialized metabolism and evolution of beta-lactam biosynthetic gene clusters.</title>
        <authorList>
            <person name="Moore M.A."/>
            <person name="Cruz-Morales P."/>
            <person name="Barona Gomez F."/>
            <person name="Kapil T."/>
        </authorList>
    </citation>
    <scope>NUCLEOTIDE SEQUENCE [LARGE SCALE GENOMIC DNA]</scope>
    <source>
        <strain evidence="7 8">NRRL 5741</strain>
    </source>
</reference>
<protein>
    <submittedName>
        <fullName evidence="7">ATP-binding cassette domain-containing protein</fullName>
    </submittedName>
</protein>
<dbReference type="AlphaFoldDB" id="A0A646KBX9"/>
<dbReference type="InterPro" id="IPR003439">
    <property type="entry name" value="ABC_transporter-like_ATP-bd"/>
</dbReference>
<feature type="domain" description="ABC transporter" evidence="6">
    <location>
        <begin position="2"/>
        <end position="227"/>
    </location>
</feature>
<dbReference type="Proteomes" id="UP000419138">
    <property type="component" value="Unassembled WGS sequence"/>
</dbReference>
<name>A0A646KBX9_STRJU</name>
<keyword evidence="2" id="KW-0813">Transport</keyword>
<feature type="compositionally biased region" description="Pro residues" evidence="5">
    <location>
        <begin position="307"/>
        <end position="326"/>
    </location>
</feature>
<dbReference type="Pfam" id="PF00005">
    <property type="entry name" value="ABC_tran"/>
    <property type="match status" value="1"/>
</dbReference>
<dbReference type="InterPro" id="IPR027417">
    <property type="entry name" value="P-loop_NTPase"/>
</dbReference>
<evidence type="ECO:0000256" key="2">
    <source>
        <dbReference type="ARBA" id="ARBA00022448"/>
    </source>
</evidence>
<dbReference type="PANTHER" id="PTHR43335">
    <property type="entry name" value="ABC TRANSPORTER, ATP-BINDING PROTEIN"/>
    <property type="match status" value="1"/>
</dbReference>
<feature type="region of interest" description="Disordered" evidence="5">
    <location>
        <begin position="301"/>
        <end position="340"/>
    </location>
</feature>
<accession>A0A646KBX9</accession>
<evidence type="ECO:0000256" key="1">
    <source>
        <dbReference type="ARBA" id="ARBA00005417"/>
    </source>
</evidence>
<evidence type="ECO:0000313" key="8">
    <source>
        <dbReference type="Proteomes" id="UP000419138"/>
    </source>
</evidence>
<dbReference type="GO" id="GO:0005524">
    <property type="term" value="F:ATP binding"/>
    <property type="evidence" value="ECO:0007669"/>
    <property type="project" value="UniProtKB-KW"/>
</dbReference>
<dbReference type="PROSITE" id="PS50893">
    <property type="entry name" value="ABC_TRANSPORTER_2"/>
    <property type="match status" value="1"/>
</dbReference>
<evidence type="ECO:0000259" key="6">
    <source>
        <dbReference type="PROSITE" id="PS50893"/>
    </source>
</evidence>
<dbReference type="OrthoDB" id="9804819at2"/>
<dbReference type="Gene3D" id="3.40.50.300">
    <property type="entry name" value="P-loop containing nucleotide triphosphate hydrolases"/>
    <property type="match status" value="1"/>
</dbReference>
<sequence>MIELADLTKHFGATVAVDGLSFRVRPGVVTGFLGPNGAGKSTAMRMMLDLDLPTSGSVRIDGRHYRELAEPLKYIGALLEAQAMHGGRSAYNNLLCLAQANRIPASRVGEVLDIVGLTAVARKKVKGFSLGMGQRLGIAAALLGDPEILLFDEPVNGLDPEGIHWIRNLMKQLASEGRTIFVSSHLMSEMALTADHLIVIGQGRLLADTSMAAFIQENARSYVRLRSPQRERLRDVLRSEGFTVIETDGGALEVNGAAPERLGELAAGHRIVLHELSVERASLEEAFMRMTAGAVEYHAHGAVEGPHPGPPRPGPPPHPGPPPGPGPRWGAGFTSRAEGE</sequence>
<organism evidence="7 8">
    <name type="scientific">Streptomyces jumonjinensis</name>
    <dbReference type="NCBI Taxonomy" id="1945"/>
    <lineage>
        <taxon>Bacteria</taxon>
        <taxon>Bacillati</taxon>
        <taxon>Actinomycetota</taxon>
        <taxon>Actinomycetes</taxon>
        <taxon>Kitasatosporales</taxon>
        <taxon>Streptomycetaceae</taxon>
        <taxon>Streptomyces</taxon>
    </lineage>
</organism>
<evidence type="ECO:0000256" key="3">
    <source>
        <dbReference type="ARBA" id="ARBA00022741"/>
    </source>
</evidence>
<keyword evidence="3" id="KW-0547">Nucleotide-binding</keyword>